<keyword evidence="8" id="KW-1185">Reference proteome</keyword>
<feature type="transmembrane region" description="Helical" evidence="6">
    <location>
        <begin position="126"/>
        <end position="149"/>
    </location>
</feature>
<sequence length="150" mass="17045">MKRWYCLIGFIVLTLGGGLLIGFLTAPGLWYAALAKPTFNPPNWLFAPVWSILYVLIAIAGWRTFERTDSAWPMRLWWLQLALNFLWSPVFFSAHAIGAALAIILLLLVAILIFVATIWRQDRVAAWLFVPYVAWVLFASALNAAIWHLN</sequence>
<dbReference type="CDD" id="cd15904">
    <property type="entry name" value="TSPO_MBR"/>
    <property type="match status" value="1"/>
</dbReference>
<evidence type="ECO:0000256" key="2">
    <source>
        <dbReference type="ARBA" id="ARBA00007524"/>
    </source>
</evidence>
<feature type="transmembrane region" description="Helical" evidence="6">
    <location>
        <begin position="44"/>
        <end position="65"/>
    </location>
</feature>
<accession>A0A1I3RDD6</accession>
<evidence type="ECO:0000256" key="5">
    <source>
        <dbReference type="ARBA" id="ARBA00023136"/>
    </source>
</evidence>
<dbReference type="GO" id="GO:0016020">
    <property type="term" value="C:membrane"/>
    <property type="evidence" value="ECO:0007669"/>
    <property type="project" value="UniProtKB-SubCell"/>
</dbReference>
<evidence type="ECO:0000256" key="1">
    <source>
        <dbReference type="ARBA" id="ARBA00004141"/>
    </source>
</evidence>
<organism evidence="7 8">
    <name type="scientific">Aquamicrobium aerolatum DSM 21857</name>
    <dbReference type="NCBI Taxonomy" id="1121003"/>
    <lineage>
        <taxon>Bacteria</taxon>
        <taxon>Pseudomonadati</taxon>
        <taxon>Pseudomonadota</taxon>
        <taxon>Alphaproteobacteria</taxon>
        <taxon>Hyphomicrobiales</taxon>
        <taxon>Phyllobacteriaceae</taxon>
        <taxon>Aerobium</taxon>
    </lineage>
</organism>
<gene>
    <name evidence="7" type="ORF">SAMN03080618_02962</name>
</gene>
<protein>
    <submittedName>
        <fullName evidence="7">TspO and MBR related proteins</fullName>
    </submittedName>
</protein>
<keyword evidence="5 6" id="KW-0472">Membrane</keyword>
<reference evidence="8" key="1">
    <citation type="submission" date="2016-10" db="EMBL/GenBank/DDBJ databases">
        <authorList>
            <person name="Varghese N."/>
            <person name="Submissions S."/>
        </authorList>
    </citation>
    <scope>NUCLEOTIDE SEQUENCE [LARGE SCALE GENOMIC DNA]</scope>
    <source>
        <strain evidence="8">DSM 21857</strain>
    </source>
</reference>
<dbReference type="PANTHER" id="PTHR10057:SF0">
    <property type="entry name" value="TRANSLOCATOR PROTEIN"/>
    <property type="match status" value="1"/>
</dbReference>
<keyword evidence="3 6" id="KW-0812">Transmembrane</keyword>
<evidence type="ECO:0000256" key="3">
    <source>
        <dbReference type="ARBA" id="ARBA00022692"/>
    </source>
</evidence>
<comment type="similarity">
    <text evidence="2">Belongs to the TspO/BZRP family.</text>
</comment>
<dbReference type="InterPro" id="IPR004307">
    <property type="entry name" value="TspO_MBR"/>
</dbReference>
<dbReference type="GO" id="GO:0033013">
    <property type="term" value="P:tetrapyrrole metabolic process"/>
    <property type="evidence" value="ECO:0007669"/>
    <property type="project" value="UniProtKB-ARBA"/>
</dbReference>
<feature type="transmembrane region" description="Helical" evidence="6">
    <location>
        <begin position="77"/>
        <end position="94"/>
    </location>
</feature>
<name>A0A1I3RDD6_9HYPH</name>
<dbReference type="PANTHER" id="PTHR10057">
    <property type="entry name" value="PERIPHERAL-TYPE BENZODIAZEPINE RECEPTOR"/>
    <property type="match status" value="1"/>
</dbReference>
<keyword evidence="4 6" id="KW-1133">Transmembrane helix</keyword>
<evidence type="ECO:0000313" key="7">
    <source>
        <dbReference type="EMBL" id="SFJ43842.1"/>
    </source>
</evidence>
<dbReference type="RefSeq" id="WP_091523984.1">
    <property type="nucleotide sequence ID" value="NZ_FORF01000019.1"/>
</dbReference>
<comment type="subcellular location">
    <subcellularLocation>
        <location evidence="1">Membrane</location>
        <topology evidence="1">Multi-pass membrane protein</topology>
    </subcellularLocation>
</comment>
<feature type="transmembrane region" description="Helical" evidence="6">
    <location>
        <begin position="100"/>
        <end position="119"/>
    </location>
</feature>
<dbReference type="Gene3D" id="1.20.1260.100">
    <property type="entry name" value="TspO/MBR protein"/>
    <property type="match status" value="1"/>
</dbReference>
<evidence type="ECO:0000313" key="8">
    <source>
        <dbReference type="Proteomes" id="UP000242763"/>
    </source>
</evidence>
<dbReference type="InterPro" id="IPR038330">
    <property type="entry name" value="TspO/MBR-related_sf"/>
</dbReference>
<dbReference type="EMBL" id="FORF01000019">
    <property type="protein sequence ID" value="SFJ43842.1"/>
    <property type="molecule type" value="Genomic_DNA"/>
</dbReference>
<dbReference type="AlphaFoldDB" id="A0A1I3RDD6"/>
<dbReference type="Proteomes" id="UP000242763">
    <property type="component" value="Unassembled WGS sequence"/>
</dbReference>
<dbReference type="STRING" id="1121003.SAMN03080618_02962"/>
<evidence type="ECO:0000256" key="4">
    <source>
        <dbReference type="ARBA" id="ARBA00022989"/>
    </source>
</evidence>
<dbReference type="PIRSF" id="PIRSF005859">
    <property type="entry name" value="PBR"/>
    <property type="match status" value="1"/>
</dbReference>
<feature type="transmembrane region" description="Helical" evidence="6">
    <location>
        <begin position="7"/>
        <end position="32"/>
    </location>
</feature>
<dbReference type="OrthoDB" id="9795496at2"/>
<proteinExistence type="inferred from homology"/>
<dbReference type="Pfam" id="PF03073">
    <property type="entry name" value="TspO_MBR"/>
    <property type="match status" value="1"/>
</dbReference>
<dbReference type="FunFam" id="1.20.1260.100:FF:000001">
    <property type="entry name" value="translocator protein 2"/>
    <property type="match status" value="1"/>
</dbReference>
<evidence type="ECO:0000256" key="6">
    <source>
        <dbReference type="SAM" id="Phobius"/>
    </source>
</evidence>